<proteinExistence type="predicted"/>
<keyword evidence="2" id="KW-1185">Reference proteome</keyword>
<name>B9TB92_RICCO</name>
<evidence type="ECO:0000313" key="2">
    <source>
        <dbReference type="Proteomes" id="UP000008311"/>
    </source>
</evidence>
<dbReference type="AlphaFoldDB" id="B9TB92"/>
<sequence length="77" mass="8654">MTPFPLALEVGRACRVSRHIRCQDFPDPERTAPHTVSRTKNFVPAQEGHPLLFRLGSRFNPIQKNVASLSLSCRALL</sequence>
<evidence type="ECO:0000313" key="1">
    <source>
        <dbReference type="EMBL" id="EEF26870.1"/>
    </source>
</evidence>
<accession>B9TB92</accession>
<protein>
    <submittedName>
        <fullName evidence="1">Uncharacterized protein</fullName>
    </submittedName>
</protein>
<gene>
    <name evidence="1" type="ORF">RCOM_2110190</name>
</gene>
<dbReference type="EMBL" id="EQ976324">
    <property type="protein sequence ID" value="EEF26870.1"/>
    <property type="molecule type" value="Genomic_DNA"/>
</dbReference>
<organism evidence="1 2">
    <name type="scientific">Ricinus communis</name>
    <name type="common">Castor bean</name>
    <dbReference type="NCBI Taxonomy" id="3988"/>
    <lineage>
        <taxon>Eukaryota</taxon>
        <taxon>Viridiplantae</taxon>
        <taxon>Streptophyta</taxon>
        <taxon>Embryophyta</taxon>
        <taxon>Tracheophyta</taxon>
        <taxon>Spermatophyta</taxon>
        <taxon>Magnoliopsida</taxon>
        <taxon>eudicotyledons</taxon>
        <taxon>Gunneridae</taxon>
        <taxon>Pentapetalae</taxon>
        <taxon>rosids</taxon>
        <taxon>fabids</taxon>
        <taxon>Malpighiales</taxon>
        <taxon>Euphorbiaceae</taxon>
        <taxon>Acalyphoideae</taxon>
        <taxon>Acalypheae</taxon>
        <taxon>Ricinus</taxon>
    </lineage>
</organism>
<reference evidence="2" key="1">
    <citation type="journal article" date="2010" name="Nat. Biotechnol.">
        <title>Draft genome sequence of the oilseed species Ricinus communis.</title>
        <authorList>
            <person name="Chan A.P."/>
            <person name="Crabtree J."/>
            <person name="Zhao Q."/>
            <person name="Lorenzi H."/>
            <person name="Orvis J."/>
            <person name="Puiu D."/>
            <person name="Melake-Berhan A."/>
            <person name="Jones K.M."/>
            <person name="Redman J."/>
            <person name="Chen G."/>
            <person name="Cahoon E.B."/>
            <person name="Gedil M."/>
            <person name="Stanke M."/>
            <person name="Haas B.J."/>
            <person name="Wortman J.R."/>
            <person name="Fraser-Liggett C.M."/>
            <person name="Ravel J."/>
            <person name="Rabinowicz P.D."/>
        </authorList>
    </citation>
    <scope>NUCLEOTIDE SEQUENCE [LARGE SCALE GENOMIC DNA]</scope>
    <source>
        <strain evidence="2">cv. Hale</strain>
    </source>
</reference>
<dbReference type="Proteomes" id="UP000008311">
    <property type="component" value="Unassembled WGS sequence"/>
</dbReference>
<dbReference type="InParanoid" id="B9TB92"/>